<dbReference type="Proteomes" id="UP000681340">
    <property type="component" value="Unassembled WGS sequence"/>
</dbReference>
<accession>A0A919S7F2</accession>
<dbReference type="InterPro" id="IPR000412">
    <property type="entry name" value="ABC_2_transport"/>
</dbReference>
<dbReference type="PRINTS" id="PR00164">
    <property type="entry name" value="ABC2TRNSPORT"/>
</dbReference>
<feature type="transmembrane region" description="Helical" evidence="6">
    <location>
        <begin position="21"/>
        <end position="42"/>
    </location>
</feature>
<evidence type="ECO:0000256" key="3">
    <source>
        <dbReference type="ARBA" id="ARBA00022989"/>
    </source>
</evidence>
<dbReference type="GO" id="GO:0043190">
    <property type="term" value="C:ATP-binding cassette (ABC) transporter complex"/>
    <property type="evidence" value="ECO:0007669"/>
    <property type="project" value="InterPro"/>
</dbReference>
<comment type="subcellular location">
    <subcellularLocation>
        <location evidence="6">Cell membrane</location>
        <topology evidence="6">Multi-pass membrane protein</topology>
    </subcellularLocation>
    <subcellularLocation>
        <location evidence="1">Membrane</location>
        <topology evidence="1">Multi-pass membrane protein</topology>
    </subcellularLocation>
</comment>
<feature type="transmembrane region" description="Helical" evidence="6">
    <location>
        <begin position="62"/>
        <end position="82"/>
    </location>
</feature>
<dbReference type="PANTHER" id="PTHR43027">
    <property type="entry name" value="DOXORUBICIN RESISTANCE ABC TRANSPORTER PERMEASE PROTEIN DRRC-RELATED"/>
    <property type="match status" value="1"/>
</dbReference>
<evidence type="ECO:0000259" key="7">
    <source>
        <dbReference type="PROSITE" id="PS51012"/>
    </source>
</evidence>
<keyword evidence="9" id="KW-1185">Reference proteome</keyword>
<evidence type="ECO:0000256" key="6">
    <source>
        <dbReference type="RuleBase" id="RU361157"/>
    </source>
</evidence>
<keyword evidence="6" id="KW-0813">Transport</keyword>
<keyword evidence="4 6" id="KW-0472">Membrane</keyword>
<feature type="transmembrane region" description="Helical" evidence="6">
    <location>
        <begin position="169"/>
        <end position="188"/>
    </location>
</feature>
<gene>
    <name evidence="8" type="ORF">Aau02nite_21230</name>
</gene>
<sequence length="246" mass="26063">MSASTAVLKAESRLFAREPGSLFWVLAFPSLLLLAIGLIPAYRQADPSLGGNRVIDVYVPSVVLVALITASVLSMPGALTTYRERGILRRMRTTPARPAHLLIAQLVLHAVAAMLGAVLAIVAGRVVWAVALPEQLLAYGITLLLATLAGLATGAVITALARTAKAAQAIGLAVFFPSMFAAGIYVPIQVLPDTVRRIIELLPFGAAAQALNQAASGSWPAWTHLAVLALWTVVLMGVAARWFRWE</sequence>
<dbReference type="AlphaFoldDB" id="A0A919S7F2"/>
<dbReference type="Pfam" id="PF01061">
    <property type="entry name" value="ABC2_membrane"/>
    <property type="match status" value="1"/>
</dbReference>
<dbReference type="PIRSF" id="PIRSF006648">
    <property type="entry name" value="DrrB"/>
    <property type="match status" value="1"/>
</dbReference>
<feature type="transmembrane region" description="Helical" evidence="6">
    <location>
        <begin position="221"/>
        <end position="243"/>
    </location>
</feature>
<feature type="transmembrane region" description="Helical" evidence="6">
    <location>
        <begin position="136"/>
        <end position="157"/>
    </location>
</feature>
<feature type="domain" description="ABC transmembrane type-2" evidence="7">
    <location>
        <begin position="20"/>
        <end position="246"/>
    </location>
</feature>
<keyword evidence="6" id="KW-1003">Cell membrane</keyword>
<evidence type="ECO:0000256" key="1">
    <source>
        <dbReference type="ARBA" id="ARBA00004141"/>
    </source>
</evidence>
<proteinExistence type="inferred from homology"/>
<dbReference type="PROSITE" id="PS51012">
    <property type="entry name" value="ABC_TM2"/>
    <property type="match status" value="1"/>
</dbReference>
<keyword evidence="3 6" id="KW-1133">Transmembrane helix</keyword>
<comment type="caution">
    <text evidence="8">The sequence shown here is derived from an EMBL/GenBank/DDBJ whole genome shotgun (WGS) entry which is preliminary data.</text>
</comment>
<dbReference type="RefSeq" id="WP_212988165.1">
    <property type="nucleotide sequence ID" value="NZ_BAABEA010000009.1"/>
</dbReference>
<dbReference type="InterPro" id="IPR013525">
    <property type="entry name" value="ABC2_TM"/>
</dbReference>
<organism evidence="8 9">
    <name type="scientific">Actinoplanes auranticolor</name>
    <dbReference type="NCBI Taxonomy" id="47988"/>
    <lineage>
        <taxon>Bacteria</taxon>
        <taxon>Bacillati</taxon>
        <taxon>Actinomycetota</taxon>
        <taxon>Actinomycetes</taxon>
        <taxon>Micromonosporales</taxon>
        <taxon>Micromonosporaceae</taxon>
        <taxon>Actinoplanes</taxon>
    </lineage>
</organism>
<evidence type="ECO:0000256" key="2">
    <source>
        <dbReference type="ARBA" id="ARBA00022692"/>
    </source>
</evidence>
<feature type="transmembrane region" description="Helical" evidence="6">
    <location>
        <begin position="102"/>
        <end position="124"/>
    </location>
</feature>
<dbReference type="PANTHER" id="PTHR43027:SF2">
    <property type="entry name" value="TRANSPORT PERMEASE PROTEIN"/>
    <property type="match status" value="1"/>
</dbReference>
<comment type="similarity">
    <text evidence="6">Belongs to the ABC-2 integral membrane protein family.</text>
</comment>
<dbReference type="GO" id="GO:0140359">
    <property type="term" value="F:ABC-type transporter activity"/>
    <property type="evidence" value="ECO:0007669"/>
    <property type="project" value="InterPro"/>
</dbReference>
<keyword evidence="2 6" id="KW-0812">Transmembrane</keyword>
<evidence type="ECO:0000313" key="9">
    <source>
        <dbReference type="Proteomes" id="UP000681340"/>
    </source>
</evidence>
<dbReference type="InterPro" id="IPR047817">
    <property type="entry name" value="ABC2_TM_bact-type"/>
</dbReference>
<dbReference type="GO" id="GO:0046677">
    <property type="term" value="P:response to antibiotic"/>
    <property type="evidence" value="ECO:0007669"/>
    <property type="project" value="UniProtKB-KW"/>
</dbReference>
<keyword evidence="5" id="KW-0046">Antibiotic resistance</keyword>
<protein>
    <recommendedName>
        <fullName evidence="6">Transport permease protein</fullName>
    </recommendedName>
</protein>
<evidence type="ECO:0000256" key="5">
    <source>
        <dbReference type="ARBA" id="ARBA00023251"/>
    </source>
</evidence>
<evidence type="ECO:0000256" key="4">
    <source>
        <dbReference type="ARBA" id="ARBA00023136"/>
    </source>
</evidence>
<reference evidence="8" key="1">
    <citation type="submission" date="2021-03" db="EMBL/GenBank/DDBJ databases">
        <title>Whole genome shotgun sequence of Actinoplanes auranticolor NBRC 12245.</title>
        <authorList>
            <person name="Komaki H."/>
            <person name="Tamura T."/>
        </authorList>
    </citation>
    <scope>NUCLEOTIDE SEQUENCE</scope>
    <source>
        <strain evidence="8">NBRC 12245</strain>
    </source>
</reference>
<name>A0A919S7F2_9ACTN</name>
<evidence type="ECO:0000313" key="8">
    <source>
        <dbReference type="EMBL" id="GIM66008.1"/>
    </source>
</evidence>
<dbReference type="EMBL" id="BOQL01000018">
    <property type="protein sequence ID" value="GIM66008.1"/>
    <property type="molecule type" value="Genomic_DNA"/>
</dbReference>
<dbReference type="InterPro" id="IPR052902">
    <property type="entry name" value="ABC-2_transporter"/>
</dbReference>